<dbReference type="AlphaFoldDB" id="A0A4Z2DZN9"/>
<accession>A0A4Z2DZN9</accession>
<evidence type="ECO:0000256" key="1">
    <source>
        <dbReference type="SAM" id="MobiDB-lite"/>
    </source>
</evidence>
<feature type="region of interest" description="Disordered" evidence="1">
    <location>
        <begin position="1"/>
        <end position="24"/>
    </location>
</feature>
<dbReference type="EMBL" id="SRLO01024605">
    <property type="protein sequence ID" value="TNN22021.1"/>
    <property type="molecule type" value="Genomic_DNA"/>
</dbReference>
<comment type="caution">
    <text evidence="2">The sequence shown here is derived from an EMBL/GenBank/DDBJ whole genome shotgun (WGS) entry which is preliminary data.</text>
</comment>
<sequence length="24" mass="2630">MLAQMGQQAPGERSEVRGQRSEAL</sequence>
<feature type="compositionally biased region" description="Basic and acidic residues" evidence="1">
    <location>
        <begin position="12"/>
        <end position="24"/>
    </location>
</feature>
<gene>
    <name evidence="2" type="ORF">EYF80_067866</name>
</gene>
<keyword evidence="3" id="KW-1185">Reference proteome</keyword>
<dbReference type="Proteomes" id="UP000314294">
    <property type="component" value="Unassembled WGS sequence"/>
</dbReference>
<evidence type="ECO:0000313" key="3">
    <source>
        <dbReference type="Proteomes" id="UP000314294"/>
    </source>
</evidence>
<reference evidence="2 3" key="1">
    <citation type="submission" date="2019-03" db="EMBL/GenBank/DDBJ databases">
        <title>First draft genome of Liparis tanakae, snailfish: a comprehensive survey of snailfish specific genes.</title>
        <authorList>
            <person name="Kim W."/>
            <person name="Song I."/>
            <person name="Jeong J.-H."/>
            <person name="Kim D."/>
            <person name="Kim S."/>
            <person name="Ryu S."/>
            <person name="Song J.Y."/>
            <person name="Lee S.K."/>
        </authorList>
    </citation>
    <scope>NUCLEOTIDE SEQUENCE [LARGE SCALE GENOMIC DNA]</scope>
    <source>
        <tissue evidence="2">Muscle</tissue>
    </source>
</reference>
<evidence type="ECO:0000313" key="2">
    <source>
        <dbReference type="EMBL" id="TNN22021.1"/>
    </source>
</evidence>
<organism evidence="2 3">
    <name type="scientific">Liparis tanakae</name>
    <name type="common">Tanaka's snailfish</name>
    <dbReference type="NCBI Taxonomy" id="230148"/>
    <lineage>
        <taxon>Eukaryota</taxon>
        <taxon>Metazoa</taxon>
        <taxon>Chordata</taxon>
        <taxon>Craniata</taxon>
        <taxon>Vertebrata</taxon>
        <taxon>Euteleostomi</taxon>
        <taxon>Actinopterygii</taxon>
        <taxon>Neopterygii</taxon>
        <taxon>Teleostei</taxon>
        <taxon>Neoteleostei</taxon>
        <taxon>Acanthomorphata</taxon>
        <taxon>Eupercaria</taxon>
        <taxon>Perciformes</taxon>
        <taxon>Cottioidei</taxon>
        <taxon>Cottales</taxon>
        <taxon>Liparidae</taxon>
        <taxon>Liparis</taxon>
    </lineage>
</organism>
<protein>
    <submittedName>
        <fullName evidence="2">Uncharacterized protein</fullName>
    </submittedName>
</protein>
<name>A0A4Z2DZN9_9TELE</name>
<proteinExistence type="predicted"/>